<sequence length="86" mass="9744">MPQAEKQEGSEVVFRDIPKNQSEIIRISLSEFNGHQGINIRVYFRSKETQNFLPSRKGIWIPIKIASDVSTALAEALEQRAKEGSE</sequence>
<protein>
    <recommendedName>
        <fullName evidence="1">Transcriptional coactivator p15 (PC4) C-terminal domain-containing protein</fullName>
    </recommendedName>
</protein>
<dbReference type="Pfam" id="PF02229">
    <property type="entry name" value="PC4"/>
    <property type="match status" value="1"/>
</dbReference>
<proteinExistence type="predicted"/>
<dbReference type="GO" id="GO:0006355">
    <property type="term" value="P:regulation of DNA-templated transcription"/>
    <property type="evidence" value="ECO:0007669"/>
    <property type="project" value="InterPro"/>
</dbReference>
<dbReference type="InterPro" id="IPR003173">
    <property type="entry name" value="PC4_C"/>
</dbReference>
<dbReference type="InterPro" id="IPR009044">
    <property type="entry name" value="ssDNA-bd_transcriptional_reg"/>
</dbReference>
<dbReference type="AlphaFoldDB" id="A0A0F9T4E2"/>
<accession>A0A0F9T4E2</accession>
<feature type="domain" description="Transcriptional coactivator p15 (PC4) C-terminal" evidence="1">
    <location>
        <begin position="20"/>
        <end position="62"/>
    </location>
</feature>
<evidence type="ECO:0000259" key="1">
    <source>
        <dbReference type="Pfam" id="PF02229"/>
    </source>
</evidence>
<organism evidence="2">
    <name type="scientific">marine sediment metagenome</name>
    <dbReference type="NCBI Taxonomy" id="412755"/>
    <lineage>
        <taxon>unclassified sequences</taxon>
        <taxon>metagenomes</taxon>
        <taxon>ecological metagenomes</taxon>
    </lineage>
</organism>
<comment type="caution">
    <text evidence="2">The sequence shown here is derived from an EMBL/GenBank/DDBJ whole genome shotgun (WGS) entry which is preliminary data.</text>
</comment>
<name>A0A0F9T4E2_9ZZZZ</name>
<dbReference type="GO" id="GO:0003677">
    <property type="term" value="F:DNA binding"/>
    <property type="evidence" value="ECO:0007669"/>
    <property type="project" value="InterPro"/>
</dbReference>
<dbReference type="Gene3D" id="2.30.31.10">
    <property type="entry name" value="Transcriptional Coactivator Pc4, Chain A"/>
    <property type="match status" value="1"/>
</dbReference>
<evidence type="ECO:0000313" key="2">
    <source>
        <dbReference type="EMBL" id="KKN43891.1"/>
    </source>
</evidence>
<dbReference type="EMBL" id="LAZR01001482">
    <property type="protein sequence ID" value="KKN43891.1"/>
    <property type="molecule type" value="Genomic_DNA"/>
</dbReference>
<dbReference type="SUPFAM" id="SSF54447">
    <property type="entry name" value="ssDNA-binding transcriptional regulator domain"/>
    <property type="match status" value="1"/>
</dbReference>
<gene>
    <name evidence="2" type="ORF">LCGC14_0698400</name>
</gene>
<reference evidence="2" key="1">
    <citation type="journal article" date="2015" name="Nature">
        <title>Complex archaea that bridge the gap between prokaryotes and eukaryotes.</title>
        <authorList>
            <person name="Spang A."/>
            <person name="Saw J.H."/>
            <person name="Jorgensen S.L."/>
            <person name="Zaremba-Niedzwiedzka K."/>
            <person name="Martijn J."/>
            <person name="Lind A.E."/>
            <person name="van Eijk R."/>
            <person name="Schleper C."/>
            <person name="Guy L."/>
            <person name="Ettema T.J."/>
        </authorList>
    </citation>
    <scope>NUCLEOTIDE SEQUENCE</scope>
</reference>